<sequence length="71" mass="8058">SLEILKFNDSVESLFQYTDEDYQTFHLLSLNIEEGVAFSIEPFSDSFLGLSKKNVSLQQDVQLLLSINLAD</sequence>
<comment type="caution">
    <text evidence="1">The sequence shown here is derived from an EMBL/GenBank/DDBJ whole genome shotgun (WGS) entry which is preliminary data.</text>
</comment>
<evidence type="ECO:0000313" key="2">
    <source>
        <dbReference type="Proteomes" id="UP000789375"/>
    </source>
</evidence>
<gene>
    <name evidence="1" type="ORF">FMOSSE_LOCUS4419</name>
</gene>
<keyword evidence="2" id="KW-1185">Reference proteome</keyword>
<reference evidence="1" key="1">
    <citation type="submission" date="2021-06" db="EMBL/GenBank/DDBJ databases">
        <authorList>
            <person name="Kallberg Y."/>
            <person name="Tangrot J."/>
            <person name="Rosling A."/>
        </authorList>
    </citation>
    <scope>NUCLEOTIDE SEQUENCE</scope>
    <source>
        <strain evidence="1">87-6 pot B 2015</strain>
    </source>
</reference>
<evidence type="ECO:0000313" key="1">
    <source>
        <dbReference type="EMBL" id="CAG8508661.1"/>
    </source>
</evidence>
<feature type="non-terminal residue" evidence="1">
    <location>
        <position position="1"/>
    </location>
</feature>
<dbReference type="AlphaFoldDB" id="A0A9N8ZW20"/>
<proteinExistence type="predicted"/>
<accession>A0A9N8ZW20</accession>
<dbReference type="Proteomes" id="UP000789375">
    <property type="component" value="Unassembled WGS sequence"/>
</dbReference>
<dbReference type="EMBL" id="CAJVPP010000742">
    <property type="protein sequence ID" value="CAG8508661.1"/>
    <property type="molecule type" value="Genomic_DNA"/>
</dbReference>
<name>A0A9N8ZW20_FUNMO</name>
<organism evidence="1 2">
    <name type="scientific">Funneliformis mosseae</name>
    <name type="common">Endomycorrhizal fungus</name>
    <name type="synonym">Glomus mosseae</name>
    <dbReference type="NCBI Taxonomy" id="27381"/>
    <lineage>
        <taxon>Eukaryota</taxon>
        <taxon>Fungi</taxon>
        <taxon>Fungi incertae sedis</taxon>
        <taxon>Mucoromycota</taxon>
        <taxon>Glomeromycotina</taxon>
        <taxon>Glomeromycetes</taxon>
        <taxon>Glomerales</taxon>
        <taxon>Glomeraceae</taxon>
        <taxon>Funneliformis</taxon>
    </lineage>
</organism>
<protein>
    <submittedName>
        <fullName evidence="1">16068_t:CDS:1</fullName>
    </submittedName>
</protein>